<dbReference type="Proteomes" id="UP000260759">
    <property type="component" value="Unassembled WGS sequence"/>
</dbReference>
<evidence type="ECO:0000313" key="3">
    <source>
        <dbReference type="Proteomes" id="UP000260759"/>
    </source>
</evidence>
<organism evidence="2 3">
    <name type="scientific">Bacteroides uniformis</name>
    <dbReference type="NCBI Taxonomy" id="820"/>
    <lineage>
        <taxon>Bacteria</taxon>
        <taxon>Pseudomonadati</taxon>
        <taxon>Bacteroidota</taxon>
        <taxon>Bacteroidia</taxon>
        <taxon>Bacteroidales</taxon>
        <taxon>Bacteroidaceae</taxon>
        <taxon>Bacteroides</taxon>
    </lineage>
</organism>
<comment type="caution">
    <text evidence="2">The sequence shown here is derived from an EMBL/GenBank/DDBJ whole genome shotgun (WGS) entry which is preliminary data.</text>
</comment>
<dbReference type="RefSeq" id="WP_004320780.1">
    <property type="nucleotide sequence ID" value="NZ_CP072220.1"/>
</dbReference>
<feature type="domain" description="Glycosyl transferase family 1" evidence="1">
    <location>
        <begin position="200"/>
        <end position="342"/>
    </location>
</feature>
<dbReference type="CDD" id="cd03801">
    <property type="entry name" value="GT4_PimA-like"/>
    <property type="match status" value="1"/>
</dbReference>
<evidence type="ECO:0000259" key="1">
    <source>
        <dbReference type="Pfam" id="PF00534"/>
    </source>
</evidence>
<dbReference type="InterPro" id="IPR050194">
    <property type="entry name" value="Glycosyltransferase_grp1"/>
</dbReference>
<dbReference type="AlphaFoldDB" id="A0A3E5EM94"/>
<dbReference type="PANTHER" id="PTHR45947">
    <property type="entry name" value="SULFOQUINOVOSYL TRANSFERASE SQD2"/>
    <property type="match status" value="1"/>
</dbReference>
<dbReference type="Gene3D" id="3.40.50.2000">
    <property type="entry name" value="Glycogen Phosphorylase B"/>
    <property type="match status" value="2"/>
</dbReference>
<sequence>MINVLYVTFASKNFDGATYSLMDLIKSVRGYVHPIVMVGTEGCVYDYFTANGVECIVCDFKEDLVGKPVKLYQHIKYWLKYIPNHLTFYRKNRKCAETVAQILKGRKIDIVHINNTVMSVGYEIAKILNSKVVWHLRGFMDLDFGWMPLRGWDKYINTLKQTDAVIGITKTVLEHYVSLESKNAYVISDAVRSKDDTCLVRPKEKYFLFCAGFLTEQKGCAYAISAFAKSGLATKGYKLKIIGEAHSKYMSQLTKIVANAGISDAVEFLGRSDKVKEYMSRAIAFLMCSENEGLGRVSIEAMFYGCLVIGRNSGGTKDFVFDGKTGLLFNDMDGCVSAMQKAAETDHQEIIRYARQFARENFSIENYGEKILNVYEKVLDRVIKKLVGI</sequence>
<dbReference type="SUPFAM" id="SSF53756">
    <property type="entry name" value="UDP-Glycosyltransferase/glycogen phosphorylase"/>
    <property type="match status" value="1"/>
</dbReference>
<dbReference type="PANTHER" id="PTHR45947:SF3">
    <property type="entry name" value="SULFOQUINOVOSYL TRANSFERASE SQD2"/>
    <property type="match status" value="1"/>
</dbReference>
<reference evidence="2 3" key="1">
    <citation type="submission" date="2018-08" db="EMBL/GenBank/DDBJ databases">
        <title>A genome reference for cultivated species of the human gut microbiota.</title>
        <authorList>
            <person name="Zou Y."/>
            <person name="Xue W."/>
            <person name="Luo G."/>
        </authorList>
    </citation>
    <scope>NUCLEOTIDE SEQUENCE [LARGE SCALE GENOMIC DNA]</scope>
    <source>
        <strain evidence="2 3">OM03-4</strain>
    </source>
</reference>
<protein>
    <submittedName>
        <fullName evidence="2">Glycosyltransferase</fullName>
    </submittedName>
</protein>
<dbReference type="InterPro" id="IPR001296">
    <property type="entry name" value="Glyco_trans_1"/>
</dbReference>
<dbReference type="GO" id="GO:0016757">
    <property type="term" value="F:glycosyltransferase activity"/>
    <property type="evidence" value="ECO:0007669"/>
    <property type="project" value="InterPro"/>
</dbReference>
<accession>A0A3E5EM94</accession>
<evidence type="ECO:0000313" key="2">
    <source>
        <dbReference type="EMBL" id="RGN90116.1"/>
    </source>
</evidence>
<name>A0A3E5EM94_BACUN</name>
<gene>
    <name evidence="2" type="ORF">DXB37_18740</name>
</gene>
<proteinExistence type="predicted"/>
<dbReference type="Pfam" id="PF00534">
    <property type="entry name" value="Glycos_transf_1"/>
    <property type="match status" value="1"/>
</dbReference>
<dbReference type="EMBL" id="QSVA01000023">
    <property type="protein sequence ID" value="RGN90116.1"/>
    <property type="molecule type" value="Genomic_DNA"/>
</dbReference>
<keyword evidence="2" id="KW-0808">Transferase</keyword>